<name>A0ABS9V7H3_9BACT</name>
<dbReference type="RefSeq" id="WP_241409956.1">
    <property type="nucleotide sequence ID" value="NZ_JAKZGO010000002.1"/>
</dbReference>
<dbReference type="InterPro" id="IPR024467">
    <property type="entry name" value="Xre/MbcA/ParS-like_toxin-bd"/>
</dbReference>
<comment type="caution">
    <text evidence="2">The sequence shown here is derived from an EMBL/GenBank/DDBJ whole genome shotgun (WGS) entry which is preliminary data.</text>
</comment>
<gene>
    <name evidence="2" type="ORF">MM213_02660</name>
</gene>
<reference evidence="2" key="1">
    <citation type="submission" date="2022-03" db="EMBL/GenBank/DDBJ databases">
        <title>De novo assembled genomes of Belliella spp. (Cyclobacteriaceae) strains.</title>
        <authorList>
            <person name="Szabo A."/>
            <person name="Korponai K."/>
            <person name="Felfoldi T."/>
        </authorList>
    </citation>
    <scope>NUCLEOTIDE SEQUENCE</scope>
    <source>
        <strain evidence="2">DSM 111903</strain>
    </source>
</reference>
<dbReference type="EMBL" id="JAKZGO010000002">
    <property type="protein sequence ID" value="MCH7412371.1"/>
    <property type="molecule type" value="Genomic_DNA"/>
</dbReference>
<evidence type="ECO:0000313" key="3">
    <source>
        <dbReference type="Proteomes" id="UP001165430"/>
    </source>
</evidence>
<dbReference type="Pfam" id="PF09722">
    <property type="entry name" value="Xre_MbcA_ParS_C"/>
    <property type="match status" value="1"/>
</dbReference>
<organism evidence="2 3">
    <name type="scientific">Belliella alkalica</name>
    <dbReference type="NCBI Taxonomy" id="1730871"/>
    <lineage>
        <taxon>Bacteria</taxon>
        <taxon>Pseudomonadati</taxon>
        <taxon>Bacteroidota</taxon>
        <taxon>Cytophagia</taxon>
        <taxon>Cytophagales</taxon>
        <taxon>Cyclobacteriaceae</taxon>
        <taxon>Belliella</taxon>
    </lineage>
</organism>
<feature type="domain" description="Antitoxin Xre/MbcA/ParS-like toxin-binding" evidence="1">
    <location>
        <begin position="25"/>
        <end position="73"/>
    </location>
</feature>
<accession>A0ABS9V7H3</accession>
<sequence>MTKQKTHSKSELIRKKEEVLTYGLEVFNNEKDKFQHWLESPSYALNGLKPESLLNTLSDIQTVRNCLNKIEFGNFA</sequence>
<dbReference type="Proteomes" id="UP001165430">
    <property type="component" value="Unassembled WGS sequence"/>
</dbReference>
<protein>
    <submittedName>
        <fullName evidence="2">MbcA/ParS/Xre antitoxin family protein</fullName>
    </submittedName>
</protein>
<evidence type="ECO:0000259" key="1">
    <source>
        <dbReference type="Pfam" id="PF09722"/>
    </source>
</evidence>
<keyword evidence="3" id="KW-1185">Reference proteome</keyword>
<evidence type="ECO:0000313" key="2">
    <source>
        <dbReference type="EMBL" id="MCH7412371.1"/>
    </source>
</evidence>
<proteinExistence type="predicted"/>